<evidence type="ECO:0000313" key="1">
    <source>
        <dbReference type="EMBL" id="WIA15612.1"/>
    </source>
</evidence>
<organism evidence="1 2">
    <name type="scientific">Tetradesmus obliquus</name>
    <name type="common">Green alga</name>
    <name type="synonym">Acutodesmus obliquus</name>
    <dbReference type="NCBI Taxonomy" id="3088"/>
    <lineage>
        <taxon>Eukaryota</taxon>
        <taxon>Viridiplantae</taxon>
        <taxon>Chlorophyta</taxon>
        <taxon>core chlorophytes</taxon>
        <taxon>Chlorophyceae</taxon>
        <taxon>CS clade</taxon>
        <taxon>Sphaeropleales</taxon>
        <taxon>Scenedesmaceae</taxon>
        <taxon>Tetradesmus</taxon>
    </lineage>
</organism>
<keyword evidence="2" id="KW-1185">Reference proteome</keyword>
<evidence type="ECO:0000313" key="2">
    <source>
        <dbReference type="Proteomes" id="UP001244341"/>
    </source>
</evidence>
<name>A0ABY8U2Z3_TETOB</name>
<dbReference type="Proteomes" id="UP001244341">
    <property type="component" value="Chromosome 6b"/>
</dbReference>
<accession>A0ABY8U2Z3</accession>
<sequence>MPSTDSSSPVLAAGNWEGLASEEHAALPRSRLIAACHGLLFRYRIVSGVVYADHNHQNDTLAAGSRDAFLEKLIMSIWLYKSFPDVDLWVFFGDAPGACNLNVPVLQYAVINKDVAEKAQNSSAVMLKDGSVASVPMLIIGGDLERPDQPTPRFHRGWASNYPTAWLALSYLPSVLQRYQRCLLDKVGGRPSKPMLIWRGTNTGGVKGWAPMPLKSSPLAFHPWYHALSNKRMSLALLARSHRDWMDVGLHHIVSSDMGHEREIDKQLVQDLNQMLTKAQSPQETWGAYALQLSIDGHGSPDRLPLQYLQGSSVVLKVMSPYTDSFDELFQAGVHYEPVRYDLNNLVTRGQALIAKFSNDSEGKIQMQRMAAAAGSKALEAFNLIGQLDALAYAVQKVKSSCSWQVQKPPLHFLNTSASGTVVQEATPDRQWEVLKLERRSDGSNWWSPSLKAPWAHSVRQSIVAQLAENFRMT</sequence>
<evidence type="ECO:0008006" key="3">
    <source>
        <dbReference type="Google" id="ProtNLM"/>
    </source>
</evidence>
<reference evidence="1 2" key="1">
    <citation type="submission" date="2023-05" db="EMBL/GenBank/DDBJ databases">
        <title>A 100% complete, gapless, phased diploid assembly of the Scenedesmus obliquus UTEX 3031 genome.</title>
        <authorList>
            <person name="Biondi T.C."/>
            <person name="Hanschen E.R."/>
            <person name="Kwon T."/>
            <person name="Eng W."/>
            <person name="Kruse C.P.S."/>
            <person name="Koehler S.I."/>
            <person name="Kunde Y."/>
            <person name="Gleasner C.D."/>
            <person name="You Mak K.T."/>
            <person name="Polle J."/>
            <person name="Hovde B.T."/>
            <person name="Starkenburg S.R."/>
        </authorList>
    </citation>
    <scope>NUCLEOTIDE SEQUENCE [LARGE SCALE GENOMIC DNA]</scope>
    <source>
        <strain evidence="1 2">DOE0152z</strain>
    </source>
</reference>
<proteinExistence type="predicted"/>
<dbReference type="EMBL" id="CP126213">
    <property type="protein sequence ID" value="WIA15612.1"/>
    <property type="molecule type" value="Genomic_DNA"/>
</dbReference>
<gene>
    <name evidence="1" type="ORF">OEZ85_002239</name>
</gene>
<protein>
    <recommendedName>
        <fullName evidence="3">Glycosyl transferase CAP10 domain-containing protein</fullName>
    </recommendedName>
</protein>